<feature type="compositionally biased region" description="Polar residues" evidence="1">
    <location>
        <begin position="162"/>
        <end position="188"/>
    </location>
</feature>
<feature type="compositionally biased region" description="Gly residues" evidence="1">
    <location>
        <begin position="149"/>
        <end position="158"/>
    </location>
</feature>
<reference evidence="3 4" key="1">
    <citation type="submission" date="2019-10" db="EMBL/GenBank/DDBJ databases">
        <title>Draft whole-genome sequence of the purple nonsulfur photosynthetic bacterium Roseospira navarrensis DSM 15114.</title>
        <authorList>
            <person name="Kyndt J.A."/>
            <person name="Meyer T.E."/>
        </authorList>
    </citation>
    <scope>NUCLEOTIDE SEQUENCE [LARGE SCALE GENOMIC DNA]</scope>
    <source>
        <strain evidence="3 4">DSM 15114</strain>
    </source>
</reference>
<dbReference type="InterPro" id="IPR011033">
    <property type="entry name" value="PRC_barrel-like_sf"/>
</dbReference>
<evidence type="ECO:0000313" key="4">
    <source>
        <dbReference type="Proteomes" id="UP000434582"/>
    </source>
</evidence>
<feature type="region of interest" description="Disordered" evidence="1">
    <location>
        <begin position="26"/>
        <end position="65"/>
    </location>
</feature>
<evidence type="ECO:0000313" key="3">
    <source>
        <dbReference type="EMBL" id="MQX38582.1"/>
    </source>
</evidence>
<evidence type="ECO:0000256" key="1">
    <source>
        <dbReference type="SAM" id="MobiDB-lite"/>
    </source>
</evidence>
<feature type="signal peptide" evidence="2">
    <location>
        <begin position="1"/>
        <end position="25"/>
    </location>
</feature>
<comment type="caution">
    <text evidence="3">The sequence shown here is derived from an EMBL/GenBank/DDBJ whole genome shotgun (WGS) entry which is preliminary data.</text>
</comment>
<dbReference type="EMBL" id="WIVE01000139">
    <property type="protein sequence ID" value="MQX38582.1"/>
    <property type="molecule type" value="Genomic_DNA"/>
</dbReference>
<dbReference type="OrthoDB" id="8021018at2"/>
<keyword evidence="4" id="KW-1185">Reference proteome</keyword>
<organism evidence="3 4">
    <name type="scientific">Roseospira navarrensis</name>
    <dbReference type="NCBI Taxonomy" id="140058"/>
    <lineage>
        <taxon>Bacteria</taxon>
        <taxon>Pseudomonadati</taxon>
        <taxon>Pseudomonadota</taxon>
        <taxon>Alphaproteobacteria</taxon>
        <taxon>Rhodospirillales</taxon>
        <taxon>Rhodospirillaceae</taxon>
        <taxon>Roseospira</taxon>
    </lineage>
</organism>
<dbReference type="RefSeq" id="WP_153347187.1">
    <property type="nucleotide sequence ID" value="NZ_WIVE01000139.1"/>
</dbReference>
<dbReference type="PANTHER" id="PTHR36505">
    <property type="entry name" value="BLR1072 PROTEIN"/>
    <property type="match status" value="1"/>
</dbReference>
<dbReference type="Gene3D" id="2.30.30.240">
    <property type="entry name" value="PRC-barrel domain"/>
    <property type="match status" value="2"/>
</dbReference>
<feature type="chain" id="PRO_5031268927" description="PRC-barrel domain-containing protein" evidence="2">
    <location>
        <begin position="26"/>
        <end position="270"/>
    </location>
</feature>
<feature type="region of interest" description="Disordered" evidence="1">
    <location>
        <begin position="142"/>
        <end position="192"/>
    </location>
</feature>
<sequence length="270" mass="27034">MKKITVFGTTLTVPMLALVAGTAMAADPTPSGGASNTGTEAGDTMKQAAPDARASETPANAAARTDMPTKAVIGREVVNAEGDTVGEVSAITGDSVIVEVGGFLGMGTHGVALEWGDLTPIGSGDDMTLQTVLTKAQIEALPKAESGAQGAGAMGDGSDGANQDTAQTGAASDQTTDSAAETGMSSQKADMPTKAVIGREVVNAEGDTVGDVSAIAGDRVIVEVGGFLGIGTHGVALNWRDLTPIGSGEDMKLQTALTDMQIKGLPKFDQ</sequence>
<dbReference type="PANTHER" id="PTHR36505:SF1">
    <property type="entry name" value="BLR1072 PROTEIN"/>
    <property type="match status" value="1"/>
</dbReference>
<name>A0A7X1ZJG8_9PROT</name>
<protein>
    <recommendedName>
        <fullName evidence="5">PRC-barrel domain-containing protein</fullName>
    </recommendedName>
</protein>
<dbReference type="SUPFAM" id="SSF50346">
    <property type="entry name" value="PRC-barrel domain"/>
    <property type="match status" value="2"/>
</dbReference>
<accession>A0A7X1ZJG8</accession>
<proteinExistence type="predicted"/>
<dbReference type="AlphaFoldDB" id="A0A7X1ZJG8"/>
<evidence type="ECO:0000256" key="2">
    <source>
        <dbReference type="SAM" id="SignalP"/>
    </source>
</evidence>
<evidence type="ECO:0008006" key="5">
    <source>
        <dbReference type="Google" id="ProtNLM"/>
    </source>
</evidence>
<dbReference type="Proteomes" id="UP000434582">
    <property type="component" value="Unassembled WGS sequence"/>
</dbReference>
<gene>
    <name evidence="3" type="ORF">GHC57_18910</name>
</gene>
<keyword evidence="2" id="KW-0732">Signal</keyword>